<accession>A0A444VQN8</accession>
<dbReference type="RefSeq" id="WP_129652827.1">
    <property type="nucleotide sequence ID" value="NZ_ML142907.1"/>
</dbReference>
<evidence type="ECO:0000313" key="2">
    <source>
        <dbReference type="Proteomes" id="UP000290261"/>
    </source>
</evidence>
<proteinExistence type="predicted"/>
<dbReference type="AlphaFoldDB" id="A0A444VQN8"/>
<dbReference type="Proteomes" id="UP000290261">
    <property type="component" value="Unassembled WGS sequence"/>
</dbReference>
<name>A0A444VQN8_9FLAO</name>
<evidence type="ECO:0000313" key="1">
    <source>
        <dbReference type="EMBL" id="RYC53127.1"/>
    </source>
</evidence>
<gene>
    <name evidence="1" type="ORF">DN53_02600</name>
</gene>
<reference evidence="1 2" key="1">
    <citation type="submission" date="2014-04" db="EMBL/GenBank/DDBJ databases">
        <title>Whole genome of Muricauda olearia.</title>
        <authorList>
            <person name="Zhang X.-H."/>
            <person name="Tang K."/>
        </authorList>
    </citation>
    <scope>NUCLEOTIDE SEQUENCE [LARGE SCALE GENOMIC DNA]</scope>
    <source>
        <strain evidence="1 2">Th120</strain>
    </source>
</reference>
<sequence>MKKAKISGKLFLKKQTISNLNANSVVGGNSNYCETASLGCPTDTTNGDCTSGTSIVISCC</sequence>
<dbReference type="NCBIfam" id="NF038153">
    <property type="entry name" value="lant_leader_L1a"/>
    <property type="match status" value="1"/>
</dbReference>
<organism evidence="1 2">
    <name type="scientific">Flagellimonas olearia</name>
    <dbReference type="NCBI Taxonomy" id="552546"/>
    <lineage>
        <taxon>Bacteria</taxon>
        <taxon>Pseudomonadati</taxon>
        <taxon>Bacteroidota</taxon>
        <taxon>Flavobacteriia</taxon>
        <taxon>Flavobacteriales</taxon>
        <taxon>Flavobacteriaceae</taxon>
        <taxon>Flagellimonas</taxon>
    </lineage>
</organism>
<dbReference type="InterPro" id="IPR058238">
    <property type="entry name" value="Lant_leader_dom"/>
</dbReference>
<comment type="caution">
    <text evidence="1">The sequence shown here is derived from an EMBL/GenBank/DDBJ whole genome shotgun (WGS) entry which is preliminary data.</text>
</comment>
<protein>
    <submittedName>
        <fullName evidence="1">Uncharacterized protein</fullName>
    </submittedName>
</protein>
<keyword evidence="2" id="KW-1185">Reference proteome</keyword>
<dbReference type="EMBL" id="JJMP01000001">
    <property type="protein sequence ID" value="RYC53127.1"/>
    <property type="molecule type" value="Genomic_DNA"/>
</dbReference>